<accession>A0AAN9Q0W2</accession>
<dbReference type="AlphaFoldDB" id="A0AAN9Q0W2"/>
<name>A0AAN9Q0W2_CLITE</name>
<proteinExistence type="predicted"/>
<keyword evidence="3" id="KW-1185">Reference proteome</keyword>
<sequence length="187" mass="20683">MNAETLYIHKEETTFRKSDTGQASLPLFSPDSISFNPSASILSLFFACLSTATIYRLIALPKAQAQRILIDHLSPITPLPPMVRSIGQKLCSNGRCLTTSRRLYRSSESCRDVDAASQPVVTSTDVGVVSREKDGAREEMTHVLRPFGPELLEYHKKNLILYPRSHSKQFCNCTFVLAPSSSCSSPS</sequence>
<evidence type="ECO:0000256" key="1">
    <source>
        <dbReference type="SAM" id="Phobius"/>
    </source>
</evidence>
<feature type="transmembrane region" description="Helical" evidence="1">
    <location>
        <begin position="39"/>
        <end position="58"/>
    </location>
</feature>
<organism evidence="2 3">
    <name type="scientific">Clitoria ternatea</name>
    <name type="common">Butterfly pea</name>
    <dbReference type="NCBI Taxonomy" id="43366"/>
    <lineage>
        <taxon>Eukaryota</taxon>
        <taxon>Viridiplantae</taxon>
        <taxon>Streptophyta</taxon>
        <taxon>Embryophyta</taxon>
        <taxon>Tracheophyta</taxon>
        <taxon>Spermatophyta</taxon>
        <taxon>Magnoliopsida</taxon>
        <taxon>eudicotyledons</taxon>
        <taxon>Gunneridae</taxon>
        <taxon>Pentapetalae</taxon>
        <taxon>rosids</taxon>
        <taxon>fabids</taxon>
        <taxon>Fabales</taxon>
        <taxon>Fabaceae</taxon>
        <taxon>Papilionoideae</taxon>
        <taxon>50 kb inversion clade</taxon>
        <taxon>NPAAA clade</taxon>
        <taxon>indigoferoid/millettioid clade</taxon>
        <taxon>Phaseoleae</taxon>
        <taxon>Clitoria</taxon>
    </lineage>
</organism>
<evidence type="ECO:0000313" key="3">
    <source>
        <dbReference type="Proteomes" id="UP001359559"/>
    </source>
</evidence>
<keyword evidence="1" id="KW-1133">Transmembrane helix</keyword>
<dbReference type="EMBL" id="JAYKXN010000001">
    <property type="protein sequence ID" value="KAK7316999.1"/>
    <property type="molecule type" value="Genomic_DNA"/>
</dbReference>
<evidence type="ECO:0000313" key="2">
    <source>
        <dbReference type="EMBL" id="KAK7316999.1"/>
    </source>
</evidence>
<keyword evidence="1" id="KW-0472">Membrane</keyword>
<comment type="caution">
    <text evidence="2">The sequence shown here is derived from an EMBL/GenBank/DDBJ whole genome shotgun (WGS) entry which is preliminary data.</text>
</comment>
<dbReference type="Proteomes" id="UP001359559">
    <property type="component" value="Unassembled WGS sequence"/>
</dbReference>
<keyword evidence="1" id="KW-0812">Transmembrane</keyword>
<gene>
    <name evidence="2" type="ORF">RJT34_00869</name>
</gene>
<reference evidence="2 3" key="1">
    <citation type="submission" date="2024-01" db="EMBL/GenBank/DDBJ databases">
        <title>The genomes of 5 underutilized Papilionoideae crops provide insights into root nodulation and disease resistance.</title>
        <authorList>
            <person name="Yuan L."/>
        </authorList>
    </citation>
    <scope>NUCLEOTIDE SEQUENCE [LARGE SCALE GENOMIC DNA]</scope>
    <source>
        <strain evidence="2">LY-2023</strain>
        <tissue evidence="2">Leaf</tissue>
    </source>
</reference>
<protein>
    <submittedName>
        <fullName evidence="2">Uncharacterized protein</fullName>
    </submittedName>
</protein>